<protein>
    <submittedName>
        <fullName evidence="1">Uncharacterized protein</fullName>
    </submittedName>
</protein>
<organism evidence="1 2">
    <name type="scientific">Nelumbo nucifera</name>
    <name type="common">Sacred lotus</name>
    <dbReference type="NCBI Taxonomy" id="4432"/>
    <lineage>
        <taxon>Eukaryota</taxon>
        <taxon>Viridiplantae</taxon>
        <taxon>Streptophyta</taxon>
        <taxon>Embryophyta</taxon>
        <taxon>Tracheophyta</taxon>
        <taxon>Spermatophyta</taxon>
        <taxon>Magnoliopsida</taxon>
        <taxon>Proteales</taxon>
        <taxon>Nelumbonaceae</taxon>
        <taxon>Nelumbo</taxon>
    </lineage>
</organism>
<gene>
    <name evidence="1" type="ORF">HUJ06_031068</name>
</gene>
<name>A0A822YAK1_NELNU</name>
<sequence>MGHNTAIAAPTMASGYSGTTVEIVTMTSIRNQKQPKFDGLTIKTFYVSSLSGKSTFVGGSSGGGGKVCPVANGTDGNVRFDGSSSWNENRTIVLDKISRVSSFGNPTS</sequence>
<comment type="caution">
    <text evidence="1">The sequence shown here is derived from an EMBL/GenBank/DDBJ whole genome shotgun (WGS) entry which is preliminary data.</text>
</comment>
<accession>A0A822YAK1</accession>
<dbReference type="Proteomes" id="UP000607653">
    <property type="component" value="Unassembled WGS sequence"/>
</dbReference>
<keyword evidence="2" id="KW-1185">Reference proteome</keyword>
<dbReference type="AlphaFoldDB" id="A0A822YAK1"/>
<evidence type="ECO:0000313" key="2">
    <source>
        <dbReference type="Proteomes" id="UP000607653"/>
    </source>
</evidence>
<proteinExistence type="predicted"/>
<reference evidence="1 2" key="1">
    <citation type="journal article" date="2020" name="Mol. Biol. Evol.">
        <title>Distinct Expression and Methylation Patterns for Genes with Different Fates following a Single Whole-Genome Duplication in Flowering Plants.</title>
        <authorList>
            <person name="Shi T."/>
            <person name="Rahmani R.S."/>
            <person name="Gugger P.F."/>
            <person name="Wang M."/>
            <person name="Li H."/>
            <person name="Zhang Y."/>
            <person name="Li Z."/>
            <person name="Wang Q."/>
            <person name="Van de Peer Y."/>
            <person name="Marchal K."/>
            <person name="Chen J."/>
        </authorList>
    </citation>
    <scope>NUCLEOTIDE SEQUENCE [LARGE SCALE GENOMIC DNA]</scope>
    <source>
        <tissue evidence="1">Leaf</tissue>
    </source>
</reference>
<dbReference type="EMBL" id="DUZY01000002">
    <property type="protein sequence ID" value="DAD29600.1"/>
    <property type="molecule type" value="Genomic_DNA"/>
</dbReference>
<evidence type="ECO:0000313" key="1">
    <source>
        <dbReference type="EMBL" id="DAD29600.1"/>
    </source>
</evidence>